<proteinExistence type="predicted"/>
<reference evidence="1" key="1">
    <citation type="journal article" date="2022" name="Front. Genet.">
        <title>Chromosome-Scale Assembly of the Dendrobium nobile Genome Provides Insights Into the Molecular Mechanism of the Biosynthesis of the Medicinal Active Ingredient of Dendrobium.</title>
        <authorList>
            <person name="Xu Q."/>
            <person name="Niu S.-C."/>
            <person name="Li K.-L."/>
            <person name="Zheng P.-J."/>
            <person name="Zhang X.-J."/>
            <person name="Jia Y."/>
            <person name="Liu Y."/>
            <person name="Niu Y.-X."/>
            <person name="Yu L.-H."/>
            <person name="Chen D.-F."/>
            <person name="Zhang G.-Q."/>
        </authorList>
    </citation>
    <scope>NUCLEOTIDE SEQUENCE</scope>
    <source>
        <tissue evidence="1">Leaf</tissue>
    </source>
</reference>
<accession>A0A8T3BEV3</accession>
<sequence length="130" mass="13861">MSGLNFGPERRALRWWFVEVPVVVRRGPAVVRRGSGGGPARPGGGPARFRWWSGEVPVVVRRSPVVVRRGSGGGPARLLRWSGGGRGGASSLAPSPLASCLDPSLVKNEGSIYRFSGVAWSVNRCEIRGK</sequence>
<name>A0A8T3BEV3_DENNO</name>
<dbReference type="Proteomes" id="UP000829196">
    <property type="component" value="Unassembled WGS sequence"/>
</dbReference>
<protein>
    <submittedName>
        <fullName evidence="1">Uncharacterized protein</fullName>
    </submittedName>
</protein>
<evidence type="ECO:0000313" key="1">
    <source>
        <dbReference type="EMBL" id="KAI0507999.1"/>
    </source>
</evidence>
<evidence type="ECO:0000313" key="2">
    <source>
        <dbReference type="Proteomes" id="UP000829196"/>
    </source>
</evidence>
<organism evidence="1 2">
    <name type="scientific">Dendrobium nobile</name>
    <name type="common">Orchid</name>
    <dbReference type="NCBI Taxonomy" id="94219"/>
    <lineage>
        <taxon>Eukaryota</taxon>
        <taxon>Viridiplantae</taxon>
        <taxon>Streptophyta</taxon>
        <taxon>Embryophyta</taxon>
        <taxon>Tracheophyta</taxon>
        <taxon>Spermatophyta</taxon>
        <taxon>Magnoliopsida</taxon>
        <taxon>Liliopsida</taxon>
        <taxon>Asparagales</taxon>
        <taxon>Orchidaceae</taxon>
        <taxon>Epidendroideae</taxon>
        <taxon>Malaxideae</taxon>
        <taxon>Dendrobiinae</taxon>
        <taxon>Dendrobium</taxon>
    </lineage>
</organism>
<keyword evidence="2" id="KW-1185">Reference proteome</keyword>
<comment type="caution">
    <text evidence="1">The sequence shown here is derived from an EMBL/GenBank/DDBJ whole genome shotgun (WGS) entry which is preliminary data.</text>
</comment>
<dbReference type="AlphaFoldDB" id="A0A8T3BEV3"/>
<dbReference type="EMBL" id="JAGYWB010000010">
    <property type="protein sequence ID" value="KAI0507999.1"/>
    <property type="molecule type" value="Genomic_DNA"/>
</dbReference>
<gene>
    <name evidence="1" type="ORF">KFK09_014130</name>
</gene>